<dbReference type="GO" id="GO:0016491">
    <property type="term" value="F:oxidoreductase activity"/>
    <property type="evidence" value="ECO:0007669"/>
    <property type="project" value="InterPro"/>
</dbReference>
<dbReference type="EMBL" id="JAGMUV010000007">
    <property type="protein sequence ID" value="KAH7148576.1"/>
    <property type="molecule type" value="Genomic_DNA"/>
</dbReference>
<accession>A0A9P9EXY8</accession>
<proteinExistence type="predicted"/>
<dbReference type="AlphaFoldDB" id="A0A9P9EXY8"/>
<dbReference type="PANTHER" id="PTHR13887:SF52">
    <property type="entry name" value="DSBA-LIKE THIOREDOXIN DOMAIN-CONTAINING PROTEIN"/>
    <property type="match status" value="1"/>
</dbReference>
<dbReference type="Gene3D" id="3.40.30.10">
    <property type="entry name" value="Glutaredoxin"/>
    <property type="match status" value="1"/>
</dbReference>
<keyword evidence="3" id="KW-1185">Reference proteome</keyword>
<organism evidence="2 3">
    <name type="scientific">Dactylonectria macrodidyma</name>
    <dbReference type="NCBI Taxonomy" id="307937"/>
    <lineage>
        <taxon>Eukaryota</taxon>
        <taxon>Fungi</taxon>
        <taxon>Dikarya</taxon>
        <taxon>Ascomycota</taxon>
        <taxon>Pezizomycotina</taxon>
        <taxon>Sordariomycetes</taxon>
        <taxon>Hypocreomycetidae</taxon>
        <taxon>Hypocreales</taxon>
        <taxon>Nectriaceae</taxon>
        <taxon>Dactylonectria</taxon>
    </lineage>
</organism>
<evidence type="ECO:0000313" key="3">
    <source>
        <dbReference type="Proteomes" id="UP000738349"/>
    </source>
</evidence>
<dbReference type="Proteomes" id="UP000738349">
    <property type="component" value="Unassembled WGS sequence"/>
</dbReference>
<dbReference type="OrthoDB" id="1930760at2759"/>
<feature type="domain" description="DSBA-like thioredoxin" evidence="1">
    <location>
        <begin position="6"/>
        <end position="213"/>
    </location>
</feature>
<dbReference type="Pfam" id="PF01323">
    <property type="entry name" value="DSBA"/>
    <property type="match status" value="1"/>
</dbReference>
<evidence type="ECO:0000259" key="1">
    <source>
        <dbReference type="Pfam" id="PF01323"/>
    </source>
</evidence>
<dbReference type="InterPro" id="IPR001853">
    <property type="entry name" value="DSBA-like_thioredoxin_dom"/>
</dbReference>
<evidence type="ECO:0000313" key="2">
    <source>
        <dbReference type="EMBL" id="KAH7148576.1"/>
    </source>
</evidence>
<reference evidence="2" key="1">
    <citation type="journal article" date="2021" name="Nat. Commun.">
        <title>Genetic determinants of endophytism in the Arabidopsis root mycobiome.</title>
        <authorList>
            <person name="Mesny F."/>
            <person name="Miyauchi S."/>
            <person name="Thiergart T."/>
            <person name="Pickel B."/>
            <person name="Atanasova L."/>
            <person name="Karlsson M."/>
            <person name="Huettel B."/>
            <person name="Barry K.W."/>
            <person name="Haridas S."/>
            <person name="Chen C."/>
            <person name="Bauer D."/>
            <person name="Andreopoulos W."/>
            <person name="Pangilinan J."/>
            <person name="LaButti K."/>
            <person name="Riley R."/>
            <person name="Lipzen A."/>
            <person name="Clum A."/>
            <person name="Drula E."/>
            <person name="Henrissat B."/>
            <person name="Kohler A."/>
            <person name="Grigoriev I.V."/>
            <person name="Martin F.M."/>
            <person name="Hacquard S."/>
        </authorList>
    </citation>
    <scope>NUCLEOTIDE SEQUENCE</scope>
    <source>
        <strain evidence="2">MPI-CAGE-AT-0147</strain>
    </source>
</reference>
<dbReference type="PANTHER" id="PTHR13887">
    <property type="entry name" value="GLUTATHIONE S-TRANSFERASE KAPPA"/>
    <property type="match status" value="1"/>
</dbReference>
<name>A0A9P9EXY8_9HYPO</name>
<comment type="caution">
    <text evidence="2">The sequence shown here is derived from an EMBL/GenBank/DDBJ whole genome shotgun (WGS) entry which is preliminary data.</text>
</comment>
<protein>
    <submittedName>
        <fullName evidence="2">Thioredoxin-like protein</fullName>
    </submittedName>
</protein>
<sequence length="221" mass="24562">MYESQVTFTIDTICPWTYLAKKRLDQALSQVQSPSVTFSLHFDPYQPSADLPETIPDRSQWALEHKHNNNPAAQELYQAHMIGLAEPLDAPLAFAGPTGNTLHAHRVIQLVQESGGATATNRLVDELFRLYFAEGWHPTAHDTLVTACVAAGVSEEQAKVLVTDREKGLRQVKEKIRNVGMDTDAVPVVTVEGRRRDLTLTGLKEVKDYVKALETIIKESS</sequence>
<gene>
    <name evidence="2" type="ORF">EDB81DRAFT_792664</name>
</gene>
<dbReference type="InterPro" id="IPR036249">
    <property type="entry name" value="Thioredoxin-like_sf"/>
</dbReference>
<dbReference type="SUPFAM" id="SSF52833">
    <property type="entry name" value="Thioredoxin-like"/>
    <property type="match status" value="1"/>
</dbReference>